<dbReference type="RefSeq" id="WP_267676727.1">
    <property type="nucleotide sequence ID" value="NZ_CP113088.1"/>
</dbReference>
<dbReference type="Proteomes" id="UP001164705">
    <property type="component" value="Chromosome"/>
</dbReference>
<keyword evidence="2" id="KW-1185">Reference proteome</keyword>
<dbReference type="AlphaFoldDB" id="A0A9E8MXK8"/>
<evidence type="ECO:0000313" key="1">
    <source>
        <dbReference type="EMBL" id="WAC02130.1"/>
    </source>
</evidence>
<organism evidence="1 2">
    <name type="scientific">Lacinutrix neustonica</name>
    <dbReference type="NCBI Taxonomy" id="2980107"/>
    <lineage>
        <taxon>Bacteria</taxon>
        <taxon>Pseudomonadati</taxon>
        <taxon>Bacteroidota</taxon>
        <taxon>Flavobacteriia</taxon>
        <taxon>Flavobacteriales</taxon>
        <taxon>Flavobacteriaceae</taxon>
        <taxon>Lacinutrix</taxon>
    </lineage>
</organism>
<reference evidence="1" key="1">
    <citation type="submission" date="2022-11" db="EMBL/GenBank/DDBJ databases">
        <title>Lacinutrix neustonica HL-RS19T sp. nov., isolated from the surface microlayer sample of brackish Lake Shihwa.</title>
        <authorList>
            <person name="Choi J.Y."/>
            <person name="Hwang C.Y."/>
        </authorList>
    </citation>
    <scope>NUCLEOTIDE SEQUENCE</scope>
    <source>
        <strain evidence="1">HL-RS19</strain>
    </source>
</reference>
<protein>
    <submittedName>
        <fullName evidence="1">Uncharacterized protein</fullName>
    </submittedName>
</protein>
<proteinExistence type="predicted"/>
<evidence type="ECO:0000313" key="2">
    <source>
        <dbReference type="Proteomes" id="UP001164705"/>
    </source>
</evidence>
<dbReference type="KEGG" id="lnu:N7U66_20530"/>
<sequence>MALGNYNDNSTVLYIGNSNTPNFDEYSSVTYSILFESEFEENYGLSQSLSYESNMVTTEIVFVDFDTYKFKWSAHPLYANFETFQFSFEGGQFLGSSLGGEYLVQSPYVFGQEYILNVRPTNVDVSLPFFSYKDVSLNSETFGVFDLDPLFVREIIFNPITNNFYALIIEDRFSNGYGFRIYEYSSEMVLIRTSNTITYDNVRYEYLDITLNPTDNHLYVDARGSAYKIDTNTLQIIENYNDPRLTSELRFRGDILARLDYLNNRLTVTNITTNTVLYSELTTSTALSYLSPNGNYILIYEDTGSFLYRINGNQLVEVFDFTSINLSGNIEIFENTLFYAINGEIIIFDLLNSTSKSFNFGSTQQFIQYDSYSQRLLVSQNDGNAIYNTVTEEIINFQSEDDKQTTGFFNSEDRDYFMRLWNGRLIHSKGIYTNLD</sequence>
<gene>
    <name evidence="1" type="ORF">N7U66_20530</name>
</gene>
<dbReference type="EMBL" id="CP113088">
    <property type="protein sequence ID" value="WAC02130.1"/>
    <property type="molecule type" value="Genomic_DNA"/>
</dbReference>
<name>A0A9E8MXK8_9FLAO</name>
<accession>A0A9E8MXK8</accession>
<dbReference type="SUPFAM" id="SSF69304">
    <property type="entry name" value="Tricorn protease N-terminal domain"/>
    <property type="match status" value="1"/>
</dbReference>